<organism evidence="7 8">
    <name type="scientific">Thalassobacterium maritimum</name>
    <dbReference type="NCBI Taxonomy" id="3041265"/>
    <lineage>
        <taxon>Bacteria</taxon>
        <taxon>Pseudomonadati</taxon>
        <taxon>Verrucomicrobiota</taxon>
        <taxon>Opitutia</taxon>
        <taxon>Puniceicoccales</taxon>
        <taxon>Coraliomargaritaceae</taxon>
        <taxon>Thalassobacterium</taxon>
    </lineage>
</organism>
<evidence type="ECO:0000256" key="1">
    <source>
        <dbReference type="ARBA" id="ARBA00004141"/>
    </source>
</evidence>
<evidence type="ECO:0000256" key="5">
    <source>
        <dbReference type="SAM" id="Phobius"/>
    </source>
</evidence>
<keyword evidence="3 5" id="KW-1133">Transmembrane helix</keyword>
<dbReference type="EMBL" id="JARXHW010000008">
    <property type="protein sequence ID" value="MDQ8206926.1"/>
    <property type="molecule type" value="Genomic_DNA"/>
</dbReference>
<evidence type="ECO:0000256" key="3">
    <source>
        <dbReference type="ARBA" id="ARBA00022989"/>
    </source>
</evidence>
<reference evidence="7 8" key="1">
    <citation type="submission" date="2023-04" db="EMBL/GenBank/DDBJ databases">
        <title>A novel bacteria isolated from coastal sediment.</title>
        <authorList>
            <person name="Liu X.-J."/>
            <person name="Du Z.-J."/>
        </authorList>
    </citation>
    <scope>NUCLEOTIDE SEQUENCE [LARGE SCALE GENOMIC DNA]</scope>
    <source>
        <strain evidence="7 8">SDUM461003</strain>
    </source>
</reference>
<keyword evidence="2 5" id="KW-0812">Transmembrane</keyword>
<feature type="transmembrane region" description="Helical" evidence="5">
    <location>
        <begin position="148"/>
        <end position="167"/>
    </location>
</feature>
<feature type="transmembrane region" description="Helical" evidence="5">
    <location>
        <begin position="397"/>
        <end position="414"/>
    </location>
</feature>
<protein>
    <recommendedName>
        <fullName evidence="6">O-antigen ligase-related domain-containing protein</fullName>
    </recommendedName>
</protein>
<feature type="transmembrane region" description="Helical" evidence="5">
    <location>
        <begin position="91"/>
        <end position="113"/>
    </location>
</feature>
<accession>A0ABU1ARZ2</accession>
<evidence type="ECO:0000313" key="7">
    <source>
        <dbReference type="EMBL" id="MDQ8206926.1"/>
    </source>
</evidence>
<evidence type="ECO:0000259" key="6">
    <source>
        <dbReference type="Pfam" id="PF04932"/>
    </source>
</evidence>
<feature type="transmembrane region" description="Helical" evidence="5">
    <location>
        <begin position="426"/>
        <end position="443"/>
    </location>
</feature>
<feature type="transmembrane region" description="Helical" evidence="5">
    <location>
        <begin position="260"/>
        <end position="283"/>
    </location>
</feature>
<dbReference type="PANTHER" id="PTHR37422">
    <property type="entry name" value="TEICHURONIC ACID BIOSYNTHESIS PROTEIN TUAE"/>
    <property type="match status" value="1"/>
</dbReference>
<evidence type="ECO:0000313" key="8">
    <source>
        <dbReference type="Proteomes" id="UP001225316"/>
    </source>
</evidence>
<evidence type="ECO:0000256" key="4">
    <source>
        <dbReference type="ARBA" id="ARBA00023136"/>
    </source>
</evidence>
<gene>
    <name evidence="7" type="ORF">QEH52_05360</name>
</gene>
<comment type="caution">
    <text evidence="7">The sequence shown here is derived from an EMBL/GenBank/DDBJ whole genome shotgun (WGS) entry which is preliminary data.</text>
</comment>
<keyword evidence="4 5" id="KW-0472">Membrane</keyword>
<dbReference type="Proteomes" id="UP001225316">
    <property type="component" value="Unassembled WGS sequence"/>
</dbReference>
<sequence>MIDIIKAVILFGGYFIVAPLAGLILSKARRLEDFAMYVLLFLLGLKIDTTVLMLGSIEWYRGVTKGYEFTMMEVVAISLIFSSLFNSKRKFIWLPTGTILWFLYVGASSLSIFSALEINYVCMSLLKHIKVWLIVYALANYVRSRREAHVVLSGITVMLMYQFVIVAKMKWIDGFYQVRGLFEHQNPLAMFTYMAALPLLAASMSPAVSKARGLFYFTAYACSSIIVIASLSRAALAFFAMGSIAIVAVGFFDRISVRRMLTVSMMALGGSLVLAMTADTIIARFNDEGNDTSGETRDMMNLASKAMVTDKPFGVGWNNFGKAINHPYPYGDVIDDWNRDRGQKVDYDYAKGVVESHYWLLKAETGWLSYLTYMLFIIVVTGRAIPLIIFRRGSLEAAIAVGILVGFGITYVHSSLERVLTQTKNLALWMTYIGLLGAILRFPKANTIKSQNSPSKKTE</sequence>
<evidence type="ECO:0000256" key="2">
    <source>
        <dbReference type="ARBA" id="ARBA00022692"/>
    </source>
</evidence>
<dbReference type="InterPro" id="IPR051533">
    <property type="entry name" value="WaaL-like"/>
</dbReference>
<keyword evidence="8" id="KW-1185">Reference proteome</keyword>
<feature type="domain" description="O-antigen ligase-related" evidence="6">
    <location>
        <begin position="220"/>
        <end position="330"/>
    </location>
</feature>
<comment type="subcellular location">
    <subcellularLocation>
        <location evidence="1">Membrane</location>
        <topology evidence="1">Multi-pass membrane protein</topology>
    </subcellularLocation>
</comment>
<feature type="transmembrane region" description="Helical" evidence="5">
    <location>
        <begin position="34"/>
        <end position="54"/>
    </location>
</feature>
<feature type="transmembrane region" description="Helical" evidence="5">
    <location>
        <begin position="7"/>
        <end position="28"/>
    </location>
</feature>
<feature type="transmembrane region" description="Helical" evidence="5">
    <location>
        <begin position="215"/>
        <end position="248"/>
    </location>
</feature>
<feature type="transmembrane region" description="Helical" evidence="5">
    <location>
        <begin position="188"/>
        <end position="209"/>
    </location>
</feature>
<name>A0ABU1ARZ2_9BACT</name>
<feature type="transmembrane region" description="Helical" evidence="5">
    <location>
        <begin position="367"/>
        <end position="390"/>
    </location>
</feature>
<proteinExistence type="predicted"/>
<dbReference type="InterPro" id="IPR007016">
    <property type="entry name" value="O-antigen_ligase-rel_domated"/>
</dbReference>
<dbReference type="Pfam" id="PF04932">
    <property type="entry name" value="Wzy_C"/>
    <property type="match status" value="1"/>
</dbReference>
<dbReference type="RefSeq" id="WP_308949064.1">
    <property type="nucleotide sequence ID" value="NZ_JARXHW010000008.1"/>
</dbReference>
<dbReference type="PANTHER" id="PTHR37422:SF13">
    <property type="entry name" value="LIPOPOLYSACCHARIDE BIOSYNTHESIS PROTEIN PA4999-RELATED"/>
    <property type="match status" value="1"/>
</dbReference>